<feature type="region of interest" description="Disordered" evidence="5">
    <location>
        <begin position="163"/>
        <end position="187"/>
    </location>
</feature>
<evidence type="ECO:0000256" key="4">
    <source>
        <dbReference type="ARBA" id="ARBA00023136"/>
    </source>
</evidence>
<sequence length="1121" mass="126180">MINDMPPPTPPLCEVINGVVEGGRSLAEKSVIAVIFIRQSLYRPNAATVMLVDEAAVIIVEINGTGEGHPHQQRRRAIALYAAGESMLDIRSLYRRDFEDWMEVRRTGKNSQGRPVAGAKVVKIPMSFDAKESQVPFIDLGATPDSLYRDTIGGWYGVGEGKGDPFEGRRGKDPNARPPMASTAGCPYATVSPRKGMPLLEIQDMNSCYRTYMDVTYEDNVQAIKDSIRGKSLRISPTGTNEDTFLTGVWDTIRGFDEWKGLHIVSHITFPSVWASVAFLLVCLYFTIFYDIPHYMRSKIQPFKWPTVRDLIVSSIPQMLVYIVLNGLLRYYYEVFVDLPAEAPSLLQFSKELLGCLIVGDFCIYWYHRWMHAVPFLLRNVHSIHHGYKAVYSWAGGILHPMEDICVVVCNIWYPWLFKCHWLTVNVFTFLWTLNLIEEHSGHDVWWAPYNLLPFNLGGGAAVHDLHHSKYTRKNFAFIFNAWDLLFRTDVPSEHSRCGKYIHVTLLFLIMLGAGIAFEEGFEQLELLTTARLQQRAKDLKAMVEPRVECPRIPMRPDEIINGISTGQLPNKLISPEMLFYKAFVWCADTSSAPPVLEYMYRIVYTWIIDLQAYLCKRSRADFGYPATVYDATARWAMPSRLCPQANHPHLWRPPRLVTVTSDTETLPTSETVNEFKEVSRNQLAPKKAGSLLEHACPKVGGRNIALPAWMESRMLAEGMSASPREKPRGKMKGNNAAVDMTAGHMLTMGISEVDERTRGKLKARPTVMGWHDHIGKTASDTFAVTAEAPRGKVHHPEVLGDHFAHQGAVAAGSRSHGMLHASATREGWHDQFTDQGTVGTGPRPTGLLHKSATQEGWHDHFQDISTVDVAPKVEGRLHHSPTIEGYHDHFENIGTAEVRDTDRVVSRLHHGATQEGWHDHFQGAVEPRIEAKVRGKLHASATQEGWHDHMLGLGVSDEPAFVEKEKRHARPSRTMQVDHFATLGTPNREDVPGHKTFGSPVQEGWADNWVNIGAAANPRPRHSPNKWHGDALQEGWEDHFVTVGTVNSVPVERGRRRAPPSAMGYDDHFIYSGEVAGDGTIAIRRQPSAPLIDGRWRVDRMDTSWTKGRRKEKRHVPVIT</sequence>
<dbReference type="GO" id="GO:0008610">
    <property type="term" value="P:lipid biosynthetic process"/>
    <property type="evidence" value="ECO:0007669"/>
    <property type="project" value="InterPro"/>
</dbReference>
<accession>A0A7J6MCM0</accession>
<dbReference type="InterPro" id="IPR050307">
    <property type="entry name" value="Sterol_Desaturase_Related"/>
</dbReference>
<evidence type="ECO:0000256" key="2">
    <source>
        <dbReference type="ARBA" id="ARBA00022692"/>
    </source>
</evidence>
<dbReference type="GO" id="GO:0016491">
    <property type="term" value="F:oxidoreductase activity"/>
    <property type="evidence" value="ECO:0007669"/>
    <property type="project" value="InterPro"/>
</dbReference>
<dbReference type="Proteomes" id="UP000591131">
    <property type="component" value="Unassembled WGS sequence"/>
</dbReference>
<keyword evidence="9" id="KW-1185">Reference proteome</keyword>
<comment type="caution">
    <text evidence="8">The sequence shown here is derived from an EMBL/GenBank/DDBJ whole genome shotgun (WGS) entry which is preliminary data.</text>
</comment>
<feature type="transmembrane region" description="Helical" evidence="6">
    <location>
        <begin position="273"/>
        <end position="290"/>
    </location>
</feature>
<organism evidence="8 9">
    <name type="scientific">Perkinsus chesapeaki</name>
    <name type="common">Clam parasite</name>
    <name type="synonym">Perkinsus andrewsi</name>
    <dbReference type="NCBI Taxonomy" id="330153"/>
    <lineage>
        <taxon>Eukaryota</taxon>
        <taxon>Sar</taxon>
        <taxon>Alveolata</taxon>
        <taxon>Perkinsozoa</taxon>
        <taxon>Perkinsea</taxon>
        <taxon>Perkinsida</taxon>
        <taxon>Perkinsidae</taxon>
        <taxon>Perkinsus</taxon>
    </lineage>
</organism>
<dbReference type="Pfam" id="PF04116">
    <property type="entry name" value="FA_hydroxylase"/>
    <property type="match status" value="1"/>
</dbReference>
<evidence type="ECO:0000313" key="8">
    <source>
        <dbReference type="EMBL" id="KAF4668761.1"/>
    </source>
</evidence>
<dbReference type="PANTHER" id="PTHR11863">
    <property type="entry name" value="STEROL DESATURASE"/>
    <property type="match status" value="1"/>
</dbReference>
<evidence type="ECO:0000256" key="5">
    <source>
        <dbReference type="SAM" id="MobiDB-lite"/>
    </source>
</evidence>
<proteinExistence type="predicted"/>
<evidence type="ECO:0000259" key="7">
    <source>
        <dbReference type="Pfam" id="PF04116"/>
    </source>
</evidence>
<feature type="compositionally biased region" description="Basic and acidic residues" evidence="5">
    <location>
        <begin position="163"/>
        <end position="175"/>
    </location>
</feature>
<name>A0A7J6MCM0_PERCH</name>
<reference evidence="8 9" key="1">
    <citation type="submission" date="2020-04" db="EMBL/GenBank/DDBJ databases">
        <title>Perkinsus chesapeaki whole genome sequence.</title>
        <authorList>
            <person name="Bogema D.R."/>
        </authorList>
    </citation>
    <scope>NUCLEOTIDE SEQUENCE [LARGE SCALE GENOMIC DNA]</scope>
    <source>
        <strain evidence="8">ATCC PRA-425</strain>
    </source>
</reference>
<protein>
    <submittedName>
        <fullName evidence="8">Cholesterol 25-hydroxylase-like protein</fullName>
    </submittedName>
</protein>
<feature type="transmembrane region" description="Helical" evidence="6">
    <location>
        <begin position="311"/>
        <end position="333"/>
    </location>
</feature>
<dbReference type="EMBL" id="JAAPAO010000184">
    <property type="protein sequence ID" value="KAF4668761.1"/>
    <property type="molecule type" value="Genomic_DNA"/>
</dbReference>
<dbReference type="AlphaFoldDB" id="A0A7J6MCM0"/>
<keyword evidence="3 6" id="KW-1133">Transmembrane helix</keyword>
<comment type="subcellular location">
    <subcellularLocation>
        <location evidence="1">Membrane</location>
    </subcellularLocation>
</comment>
<keyword evidence="2 6" id="KW-0812">Transmembrane</keyword>
<keyword evidence="4 6" id="KW-0472">Membrane</keyword>
<dbReference type="GO" id="GO:0016020">
    <property type="term" value="C:membrane"/>
    <property type="evidence" value="ECO:0007669"/>
    <property type="project" value="UniProtKB-SubCell"/>
</dbReference>
<feature type="domain" description="Fatty acid hydroxylase" evidence="7">
    <location>
        <begin position="354"/>
        <end position="489"/>
    </location>
</feature>
<evidence type="ECO:0000256" key="1">
    <source>
        <dbReference type="ARBA" id="ARBA00004370"/>
    </source>
</evidence>
<dbReference type="InterPro" id="IPR006694">
    <property type="entry name" value="Fatty_acid_hydroxylase"/>
</dbReference>
<evidence type="ECO:0000256" key="6">
    <source>
        <dbReference type="SAM" id="Phobius"/>
    </source>
</evidence>
<evidence type="ECO:0000256" key="3">
    <source>
        <dbReference type="ARBA" id="ARBA00022989"/>
    </source>
</evidence>
<dbReference type="OrthoDB" id="421628at2759"/>
<gene>
    <name evidence="8" type="primary">CH25H_2</name>
    <name evidence="8" type="ORF">FOL47_002882</name>
</gene>
<evidence type="ECO:0000313" key="9">
    <source>
        <dbReference type="Proteomes" id="UP000591131"/>
    </source>
</evidence>
<dbReference type="GO" id="GO:0005506">
    <property type="term" value="F:iron ion binding"/>
    <property type="evidence" value="ECO:0007669"/>
    <property type="project" value="InterPro"/>
</dbReference>